<dbReference type="Proteomes" id="UP000197138">
    <property type="component" value="Unassembled WGS sequence"/>
</dbReference>
<name>A0A218XXP1_PUNGR</name>
<protein>
    <submittedName>
        <fullName evidence="6">Uncharacterized protein LOC116199929</fullName>
    </submittedName>
</protein>
<evidence type="ECO:0000313" key="3">
    <source>
        <dbReference type="EMBL" id="OWM89600.1"/>
    </source>
</evidence>
<keyword evidence="1" id="KW-0472">Membrane</keyword>
<evidence type="ECO:0000313" key="6">
    <source>
        <dbReference type="RefSeq" id="XP_031386380.1"/>
    </source>
</evidence>
<reference evidence="5" key="3">
    <citation type="journal article" date="2020" name="Plant Biotechnol. J.">
        <title>The pomegranate (Punica granatum L.) draft genome dissects genetic divergence between soft- and hard-seeded cultivars.</title>
        <authorList>
            <person name="Luo X."/>
            <person name="Li H."/>
            <person name="Wu Z."/>
            <person name="Yao W."/>
            <person name="Zhao P."/>
            <person name="Cao D."/>
            <person name="Yu H."/>
            <person name="Li K."/>
            <person name="Poudel K."/>
            <person name="Zhao D."/>
            <person name="Zhang F."/>
            <person name="Xia X."/>
            <person name="Chen L."/>
            <person name="Wang Q."/>
            <person name="Jing D."/>
            <person name="Cao S."/>
        </authorList>
    </citation>
    <scope>NUCLEOTIDE SEQUENCE [LARGE SCALE GENOMIC DNA]</scope>
</reference>
<keyword evidence="5" id="KW-1185">Reference proteome</keyword>
<feature type="transmembrane region" description="Helical" evidence="1">
    <location>
        <begin position="162"/>
        <end position="184"/>
    </location>
</feature>
<dbReference type="Proteomes" id="UP000515151">
    <property type="component" value="Chromosome 3"/>
</dbReference>
<sequence length="207" mass="22975">MKPSSSQLLLLLFLLSLARVSSSSRPWPLGFHKATGGRRALLSFKETPKGGNVTFECSPSGACVPCLYSEKKSQKYRCSETGYRIPLKCIEVGDGTKVKSHKSRSAPEILHDKAGPLHQHDTEETRSIAQRALLEDSSPVEDERQSYITYRSCIPAANIEKLSVIGFEGIAFVLLLASCTFIYLRKKRSFMMMPGVGMTRIPTNARF</sequence>
<reference evidence="6" key="4">
    <citation type="submission" date="2025-04" db="UniProtKB">
        <authorList>
            <consortium name="RefSeq"/>
        </authorList>
    </citation>
    <scope>IDENTIFICATION</scope>
    <source>
        <tissue evidence="6">Leaf</tissue>
    </source>
</reference>
<dbReference type="PANTHER" id="PTHR36336">
    <property type="entry name" value="OS09G0560400 PROTEIN"/>
    <property type="match status" value="1"/>
</dbReference>
<evidence type="ECO:0000256" key="2">
    <source>
        <dbReference type="SAM" id="SignalP"/>
    </source>
</evidence>
<dbReference type="EMBL" id="MTKT01000666">
    <property type="protein sequence ID" value="OWM89600.1"/>
    <property type="molecule type" value="Genomic_DNA"/>
</dbReference>
<dbReference type="PANTHER" id="PTHR36336:SF1">
    <property type="entry name" value="OS09G0560400 PROTEIN"/>
    <property type="match status" value="1"/>
</dbReference>
<keyword evidence="1" id="KW-0812">Transmembrane</keyword>
<feature type="chain" id="PRO_5044569240" evidence="2">
    <location>
        <begin position="24"/>
        <end position="207"/>
    </location>
</feature>
<keyword evidence="2" id="KW-0732">Signal</keyword>
<evidence type="ECO:0000313" key="5">
    <source>
        <dbReference type="Proteomes" id="UP000515151"/>
    </source>
</evidence>
<dbReference type="AlphaFoldDB" id="A0A218XXP1"/>
<gene>
    <name evidence="6" type="primary">LOC116199929</name>
    <name evidence="3" type="ORF">CDL15_Pgr024348</name>
</gene>
<dbReference type="GeneID" id="116199929"/>
<feature type="signal peptide" evidence="2">
    <location>
        <begin position="1"/>
        <end position="23"/>
    </location>
</feature>
<reference evidence="3" key="2">
    <citation type="submission" date="2017-06" db="EMBL/GenBank/DDBJ databases">
        <title>The pomegranate genome and the genomics of punicalagin biosynthesis.</title>
        <authorList>
            <person name="Xu C."/>
        </authorList>
    </citation>
    <scope>NUCLEOTIDE SEQUENCE [LARGE SCALE GENOMIC DNA]</scope>
    <source>
        <tissue evidence="3">Fresh leaf</tissue>
    </source>
</reference>
<dbReference type="RefSeq" id="XP_031386380.1">
    <property type="nucleotide sequence ID" value="XM_031530520.1"/>
</dbReference>
<evidence type="ECO:0000256" key="1">
    <source>
        <dbReference type="SAM" id="Phobius"/>
    </source>
</evidence>
<evidence type="ECO:0000313" key="4">
    <source>
        <dbReference type="Proteomes" id="UP000197138"/>
    </source>
</evidence>
<accession>A0A218XXP1</accession>
<organism evidence="3 4">
    <name type="scientific">Punica granatum</name>
    <name type="common">Pomegranate</name>
    <dbReference type="NCBI Taxonomy" id="22663"/>
    <lineage>
        <taxon>Eukaryota</taxon>
        <taxon>Viridiplantae</taxon>
        <taxon>Streptophyta</taxon>
        <taxon>Embryophyta</taxon>
        <taxon>Tracheophyta</taxon>
        <taxon>Spermatophyta</taxon>
        <taxon>Magnoliopsida</taxon>
        <taxon>eudicotyledons</taxon>
        <taxon>Gunneridae</taxon>
        <taxon>Pentapetalae</taxon>
        <taxon>rosids</taxon>
        <taxon>malvids</taxon>
        <taxon>Myrtales</taxon>
        <taxon>Lythraceae</taxon>
        <taxon>Punica</taxon>
    </lineage>
</organism>
<proteinExistence type="predicted"/>
<reference evidence="4" key="1">
    <citation type="journal article" date="2017" name="Plant J.">
        <title>The pomegranate (Punica granatum L.) genome and the genomics of punicalagin biosynthesis.</title>
        <authorList>
            <person name="Qin G."/>
            <person name="Xu C."/>
            <person name="Ming R."/>
            <person name="Tang H."/>
            <person name="Guyot R."/>
            <person name="Kramer E.M."/>
            <person name="Hu Y."/>
            <person name="Yi X."/>
            <person name="Qi Y."/>
            <person name="Xu X."/>
            <person name="Gao Z."/>
            <person name="Pan H."/>
            <person name="Jian J."/>
            <person name="Tian Y."/>
            <person name="Yue Z."/>
            <person name="Xu Y."/>
        </authorList>
    </citation>
    <scope>NUCLEOTIDE SEQUENCE [LARGE SCALE GENOMIC DNA]</scope>
    <source>
        <strain evidence="4">cv. Dabenzi</strain>
    </source>
</reference>
<dbReference type="OrthoDB" id="2019675at2759"/>
<keyword evidence="1" id="KW-1133">Transmembrane helix</keyword>